<name>A0ABV3FTH6_9NOCA</name>
<dbReference type="SUPFAM" id="SSF55729">
    <property type="entry name" value="Acyl-CoA N-acyltransferases (Nat)"/>
    <property type="match status" value="1"/>
</dbReference>
<accession>A0ABV3FTH6</accession>
<dbReference type="InterPro" id="IPR000182">
    <property type="entry name" value="GNAT_dom"/>
</dbReference>
<dbReference type="PANTHER" id="PTHR43877">
    <property type="entry name" value="AMINOALKYLPHOSPHONATE N-ACETYLTRANSFERASE-RELATED-RELATED"/>
    <property type="match status" value="1"/>
</dbReference>
<dbReference type="InterPro" id="IPR050832">
    <property type="entry name" value="Bact_Acetyltransf"/>
</dbReference>
<organism evidence="4 5">
    <name type="scientific">Nocardia aurea</name>
    <dbReference type="NCBI Taxonomy" id="2144174"/>
    <lineage>
        <taxon>Bacteria</taxon>
        <taxon>Bacillati</taxon>
        <taxon>Actinomycetota</taxon>
        <taxon>Actinomycetes</taxon>
        <taxon>Mycobacteriales</taxon>
        <taxon>Nocardiaceae</taxon>
        <taxon>Nocardia</taxon>
    </lineage>
</organism>
<reference evidence="4 5" key="1">
    <citation type="submission" date="2024-06" db="EMBL/GenBank/DDBJ databases">
        <title>The Natural Products Discovery Center: Release of the First 8490 Sequenced Strains for Exploring Actinobacteria Biosynthetic Diversity.</title>
        <authorList>
            <person name="Kalkreuter E."/>
            <person name="Kautsar S.A."/>
            <person name="Yang D."/>
            <person name="Bader C.D."/>
            <person name="Teijaro C.N."/>
            <person name="Fluegel L."/>
            <person name="Davis C.M."/>
            <person name="Simpson J.R."/>
            <person name="Lauterbach L."/>
            <person name="Steele A.D."/>
            <person name="Gui C."/>
            <person name="Meng S."/>
            <person name="Li G."/>
            <person name="Viehrig K."/>
            <person name="Ye F."/>
            <person name="Su P."/>
            <person name="Kiefer A.F."/>
            <person name="Nichols A."/>
            <person name="Cepeda A.J."/>
            <person name="Yan W."/>
            <person name="Fan B."/>
            <person name="Jiang Y."/>
            <person name="Adhikari A."/>
            <person name="Zheng C.-J."/>
            <person name="Schuster L."/>
            <person name="Cowan T.M."/>
            <person name="Smanski M.J."/>
            <person name="Chevrette M.G."/>
            <person name="De Carvalho L.P.S."/>
            <person name="Shen B."/>
        </authorList>
    </citation>
    <scope>NUCLEOTIDE SEQUENCE [LARGE SCALE GENOMIC DNA]</scope>
    <source>
        <strain evidence="4 5">NPDC050403</strain>
    </source>
</reference>
<evidence type="ECO:0000313" key="5">
    <source>
        <dbReference type="Proteomes" id="UP001551695"/>
    </source>
</evidence>
<dbReference type="RefSeq" id="WP_357783469.1">
    <property type="nucleotide sequence ID" value="NZ_JBFAKC010000005.1"/>
</dbReference>
<protein>
    <submittedName>
        <fullName evidence="4">GNAT family N-acetyltransferase</fullName>
    </submittedName>
</protein>
<dbReference type="Pfam" id="PF00583">
    <property type="entry name" value="Acetyltransf_1"/>
    <property type="match status" value="1"/>
</dbReference>
<sequence length="160" mass="17652">MDLATVDIRHLDADDWATFRDIRLRALADAPYAFGSTLSTARHHTEPRWREMLATRTQFLATTDDVGIGTVGLVPEADESGLISMWVAPEARGTGVADLLVVTAVDHAVAAGHHRIRLDVTEGNGAAERLYHRHGFRRTGIRSTVAPDDPRTEFEMLLIL</sequence>
<keyword evidence="5" id="KW-1185">Reference proteome</keyword>
<dbReference type="PROSITE" id="PS51186">
    <property type="entry name" value="GNAT"/>
    <property type="match status" value="1"/>
</dbReference>
<gene>
    <name evidence="4" type="ORF">AB0I48_13580</name>
</gene>
<dbReference type="Proteomes" id="UP001551695">
    <property type="component" value="Unassembled WGS sequence"/>
</dbReference>
<evidence type="ECO:0000313" key="4">
    <source>
        <dbReference type="EMBL" id="MEV0708590.1"/>
    </source>
</evidence>
<feature type="domain" description="N-acetyltransferase" evidence="3">
    <location>
        <begin position="6"/>
        <end position="160"/>
    </location>
</feature>
<dbReference type="PANTHER" id="PTHR43877:SF2">
    <property type="entry name" value="AMINOALKYLPHOSPHONATE N-ACETYLTRANSFERASE-RELATED"/>
    <property type="match status" value="1"/>
</dbReference>
<dbReference type="Gene3D" id="3.40.630.30">
    <property type="match status" value="1"/>
</dbReference>
<evidence type="ECO:0000256" key="2">
    <source>
        <dbReference type="ARBA" id="ARBA00023315"/>
    </source>
</evidence>
<dbReference type="CDD" id="cd04301">
    <property type="entry name" value="NAT_SF"/>
    <property type="match status" value="1"/>
</dbReference>
<evidence type="ECO:0000256" key="1">
    <source>
        <dbReference type="ARBA" id="ARBA00022679"/>
    </source>
</evidence>
<keyword evidence="1" id="KW-0808">Transferase</keyword>
<keyword evidence="2" id="KW-0012">Acyltransferase</keyword>
<evidence type="ECO:0000259" key="3">
    <source>
        <dbReference type="PROSITE" id="PS51186"/>
    </source>
</evidence>
<dbReference type="EMBL" id="JBFAKC010000005">
    <property type="protein sequence ID" value="MEV0708590.1"/>
    <property type="molecule type" value="Genomic_DNA"/>
</dbReference>
<proteinExistence type="predicted"/>
<dbReference type="InterPro" id="IPR016181">
    <property type="entry name" value="Acyl_CoA_acyltransferase"/>
</dbReference>
<comment type="caution">
    <text evidence="4">The sequence shown here is derived from an EMBL/GenBank/DDBJ whole genome shotgun (WGS) entry which is preliminary data.</text>
</comment>